<feature type="domain" description="O-antigen ligase-related" evidence="6">
    <location>
        <begin position="227"/>
        <end position="348"/>
    </location>
</feature>
<proteinExistence type="predicted"/>
<gene>
    <name evidence="7" type="ORF">CHR55_28125</name>
</gene>
<comment type="subcellular location">
    <subcellularLocation>
        <location evidence="1">Membrane</location>
        <topology evidence="1">Multi-pass membrane protein</topology>
    </subcellularLocation>
</comment>
<accession>A0A2A5J471</accession>
<evidence type="ECO:0000313" key="8">
    <source>
        <dbReference type="Proteomes" id="UP000230886"/>
    </source>
</evidence>
<evidence type="ECO:0000256" key="2">
    <source>
        <dbReference type="ARBA" id="ARBA00022692"/>
    </source>
</evidence>
<evidence type="ECO:0000313" key="7">
    <source>
        <dbReference type="EMBL" id="PCK24027.1"/>
    </source>
</evidence>
<dbReference type="RefSeq" id="WP_084325752.1">
    <property type="nucleotide sequence ID" value="NZ_NOVD01000039.1"/>
</dbReference>
<dbReference type="EMBL" id="NOVD01000039">
    <property type="protein sequence ID" value="PCK24027.1"/>
    <property type="molecule type" value="Genomic_DNA"/>
</dbReference>
<evidence type="ECO:0000256" key="5">
    <source>
        <dbReference type="SAM" id="Phobius"/>
    </source>
</evidence>
<evidence type="ECO:0000256" key="3">
    <source>
        <dbReference type="ARBA" id="ARBA00022989"/>
    </source>
</evidence>
<dbReference type="AlphaFoldDB" id="A0A2A5J471"/>
<feature type="transmembrane region" description="Helical" evidence="5">
    <location>
        <begin position="73"/>
        <end position="93"/>
    </location>
</feature>
<feature type="transmembrane region" description="Helical" evidence="5">
    <location>
        <begin position="364"/>
        <end position="384"/>
    </location>
</feature>
<dbReference type="GO" id="GO:0016020">
    <property type="term" value="C:membrane"/>
    <property type="evidence" value="ECO:0007669"/>
    <property type="project" value="UniProtKB-SubCell"/>
</dbReference>
<reference evidence="7 8" key="1">
    <citation type="submission" date="2017-07" db="EMBL/GenBank/DDBJ databases">
        <title>Draft sequence of Rhodococcus enclensis 23b-28.</title>
        <authorList>
            <person name="Besaury L."/>
            <person name="Sancelme M."/>
            <person name="Amato P."/>
            <person name="Lallement A."/>
            <person name="Delort A.-M."/>
        </authorList>
    </citation>
    <scope>NUCLEOTIDE SEQUENCE [LARGE SCALE GENOMIC DNA]</scope>
    <source>
        <strain evidence="7 8">23b-28</strain>
    </source>
</reference>
<keyword evidence="3 5" id="KW-1133">Transmembrane helix</keyword>
<feature type="transmembrane region" description="Helical" evidence="5">
    <location>
        <begin position="219"/>
        <end position="235"/>
    </location>
</feature>
<dbReference type="Proteomes" id="UP000230886">
    <property type="component" value="Unassembled WGS sequence"/>
</dbReference>
<keyword evidence="2 5" id="KW-0812">Transmembrane</keyword>
<feature type="transmembrane region" description="Helical" evidence="5">
    <location>
        <begin position="191"/>
        <end position="212"/>
    </location>
</feature>
<name>A0A2A5J471_RHOSG</name>
<feature type="transmembrane region" description="Helical" evidence="5">
    <location>
        <begin position="390"/>
        <end position="407"/>
    </location>
</feature>
<feature type="transmembrane region" description="Helical" evidence="5">
    <location>
        <begin position="105"/>
        <end position="132"/>
    </location>
</feature>
<dbReference type="InterPro" id="IPR007016">
    <property type="entry name" value="O-antigen_ligase-rel_domated"/>
</dbReference>
<feature type="transmembrane region" description="Helical" evidence="5">
    <location>
        <begin position="152"/>
        <end position="171"/>
    </location>
</feature>
<evidence type="ECO:0000259" key="6">
    <source>
        <dbReference type="Pfam" id="PF04932"/>
    </source>
</evidence>
<dbReference type="Pfam" id="PF04932">
    <property type="entry name" value="Wzy_C"/>
    <property type="match status" value="1"/>
</dbReference>
<comment type="caution">
    <text evidence="7">The sequence shown here is derived from an EMBL/GenBank/DDBJ whole genome shotgun (WGS) entry which is preliminary data.</text>
</comment>
<evidence type="ECO:0000256" key="4">
    <source>
        <dbReference type="ARBA" id="ARBA00023136"/>
    </source>
</evidence>
<protein>
    <submittedName>
        <fullName evidence="7">O-antigen polymerase</fullName>
    </submittedName>
</protein>
<sequence>MNLSILLFASVFLLLIARLRVVTVLQPRRQTSTSTRSGLIGIWFWVSVVWPVLFKAVLGSVLALYLPVSGSAVFVISYVPSIVIGIAIFIVALGSRDSFPYVPAILVMAVVIMPILIFGVVDIGVVGAIFMIVPTLLWCRALSVDVLNWPRLCYQGLLVLCLSMAVVFVVWPEAVVETCRLDKCTVAGQVLTSSITGNGNFLGLCVALLSVIAVYRQHWITVAAVGLASLIVIEISGSRTAMIGLVLGYLVVLGIGNRMSRVVALAAAMVALVISFVPVFRVYGLRDYTYRGALWMRAKELISESPNVGHGANYWTEHNAYRFSSNYAAHNIWLELGVAVGFFGIAVLVVAAVWALLTTDVENRYLASALIVTTVAVGFLEAPIQPYRTGLLPFLCPLILLLCSSGMRKRSVDTSETEDLAMKAIRNQNVLAGLTRDGAR</sequence>
<feature type="transmembrane region" description="Helical" evidence="5">
    <location>
        <begin position="263"/>
        <end position="283"/>
    </location>
</feature>
<feature type="transmembrane region" description="Helical" evidence="5">
    <location>
        <begin position="241"/>
        <end position="256"/>
    </location>
</feature>
<feature type="transmembrane region" description="Helical" evidence="5">
    <location>
        <begin position="42"/>
        <end position="66"/>
    </location>
</feature>
<feature type="transmembrane region" description="Helical" evidence="5">
    <location>
        <begin position="332"/>
        <end position="357"/>
    </location>
</feature>
<organism evidence="7 8">
    <name type="scientific">Rhodococcus qingshengii</name>
    <dbReference type="NCBI Taxonomy" id="334542"/>
    <lineage>
        <taxon>Bacteria</taxon>
        <taxon>Bacillati</taxon>
        <taxon>Actinomycetota</taxon>
        <taxon>Actinomycetes</taxon>
        <taxon>Mycobacteriales</taxon>
        <taxon>Nocardiaceae</taxon>
        <taxon>Rhodococcus</taxon>
        <taxon>Rhodococcus erythropolis group</taxon>
    </lineage>
</organism>
<keyword evidence="4 5" id="KW-0472">Membrane</keyword>
<evidence type="ECO:0000256" key="1">
    <source>
        <dbReference type="ARBA" id="ARBA00004141"/>
    </source>
</evidence>